<name>A0A1C3ETD6_9PLAN</name>
<dbReference type="Proteomes" id="UP000094828">
    <property type="component" value="Unassembled WGS sequence"/>
</dbReference>
<evidence type="ECO:0000313" key="2">
    <source>
        <dbReference type="EMBL" id="ODA36541.1"/>
    </source>
</evidence>
<evidence type="ECO:0000313" key="3">
    <source>
        <dbReference type="Proteomes" id="UP000094828"/>
    </source>
</evidence>
<evidence type="ECO:0000256" key="1">
    <source>
        <dbReference type="SAM" id="MobiDB-lite"/>
    </source>
</evidence>
<sequence length="68" mass="7814">MQHQGLFRPDSEARDSPSIEPAFEELSYCRAVDQERGQAIRAKSRQRAFPDLSQENMPNFRSAYPLDA</sequence>
<feature type="region of interest" description="Disordered" evidence="1">
    <location>
        <begin position="39"/>
        <end position="68"/>
    </location>
</feature>
<dbReference type="AlphaFoldDB" id="A0A1C3ETD6"/>
<feature type="region of interest" description="Disordered" evidence="1">
    <location>
        <begin position="1"/>
        <end position="20"/>
    </location>
</feature>
<gene>
    <name evidence="2" type="ORF">A6X21_02335</name>
</gene>
<comment type="caution">
    <text evidence="2">The sequence shown here is derived from an EMBL/GenBank/DDBJ whole genome shotgun (WGS) entry which is preliminary data.</text>
</comment>
<organism evidence="2 3">
    <name type="scientific">Planctopirus hydrillae</name>
    <dbReference type="NCBI Taxonomy" id="1841610"/>
    <lineage>
        <taxon>Bacteria</taxon>
        <taxon>Pseudomonadati</taxon>
        <taxon>Planctomycetota</taxon>
        <taxon>Planctomycetia</taxon>
        <taxon>Planctomycetales</taxon>
        <taxon>Planctomycetaceae</taxon>
        <taxon>Planctopirus</taxon>
    </lineage>
</organism>
<proteinExistence type="predicted"/>
<accession>A0A1C3ETD6</accession>
<protein>
    <submittedName>
        <fullName evidence="2">Uncharacterized protein</fullName>
    </submittedName>
</protein>
<keyword evidence="3" id="KW-1185">Reference proteome</keyword>
<dbReference type="EMBL" id="LYDR01000020">
    <property type="protein sequence ID" value="ODA36541.1"/>
    <property type="molecule type" value="Genomic_DNA"/>
</dbReference>
<reference evidence="2 3" key="1">
    <citation type="submission" date="2016-05" db="EMBL/GenBank/DDBJ databases">
        <title>Genomic and physiological characterization of Planctopirus sp. isolated from fresh water lake.</title>
        <authorList>
            <person name="Subhash Y."/>
            <person name="Ramana C."/>
        </authorList>
    </citation>
    <scope>NUCLEOTIDE SEQUENCE [LARGE SCALE GENOMIC DNA]</scope>
    <source>
        <strain evidence="2 3">JC280</strain>
    </source>
</reference>